<dbReference type="InterPro" id="IPR002477">
    <property type="entry name" value="Peptidoglycan-bd-like"/>
</dbReference>
<evidence type="ECO:0000313" key="6">
    <source>
        <dbReference type="EMBL" id="CAD7089035.1"/>
    </source>
</evidence>
<comment type="similarity">
    <text evidence="2">Belongs to the peptidase M10A family.</text>
</comment>
<dbReference type="InterPro" id="IPR036365">
    <property type="entry name" value="PGBD-like_sf"/>
</dbReference>
<dbReference type="GO" id="GO:0030574">
    <property type="term" value="P:collagen catabolic process"/>
    <property type="evidence" value="ECO:0007669"/>
    <property type="project" value="TreeGrafter"/>
</dbReference>
<dbReference type="PANTHER" id="PTHR10201">
    <property type="entry name" value="MATRIX METALLOPROTEINASE"/>
    <property type="match status" value="1"/>
</dbReference>
<dbReference type="OrthoDB" id="406838at2759"/>
<dbReference type="GO" id="GO:0030198">
    <property type="term" value="P:extracellular matrix organization"/>
    <property type="evidence" value="ECO:0007669"/>
    <property type="project" value="TreeGrafter"/>
</dbReference>
<dbReference type="Proteomes" id="UP000594454">
    <property type="component" value="Chromosome 4"/>
</dbReference>
<dbReference type="InterPro" id="IPR024079">
    <property type="entry name" value="MetalloPept_cat_dom_sf"/>
</dbReference>
<dbReference type="GO" id="GO:0004222">
    <property type="term" value="F:metalloendopeptidase activity"/>
    <property type="evidence" value="ECO:0007669"/>
    <property type="project" value="TreeGrafter"/>
</dbReference>
<evidence type="ECO:0000259" key="5">
    <source>
        <dbReference type="Pfam" id="PF01471"/>
    </source>
</evidence>
<reference evidence="6 7" key="1">
    <citation type="submission" date="2020-11" db="EMBL/GenBank/DDBJ databases">
        <authorList>
            <person name="Wallbank WR R."/>
            <person name="Pardo Diaz C."/>
            <person name="Kozak K."/>
            <person name="Martin S."/>
            <person name="Jiggins C."/>
            <person name="Moest M."/>
            <person name="Warren A I."/>
            <person name="Generalovic N T."/>
            <person name="Byers J.R.P. K."/>
            <person name="Montejo-Kovacevich G."/>
            <person name="Yen C E."/>
        </authorList>
    </citation>
    <scope>NUCLEOTIDE SEQUENCE [LARGE SCALE GENOMIC DNA]</scope>
</reference>
<protein>
    <recommendedName>
        <fullName evidence="5">Peptidoglycan binding-like domain-containing protein</fullName>
    </recommendedName>
</protein>
<proteinExistence type="inferred from homology"/>
<sequence length="94" mass="11276">MEFGYLPKSDIETGNLRTEEQFREAIRKLQEFGNVPVTGQIDEQTVKLMRRPRCGIPDRNNSLDFTSDNRSHRYRFKRYVIQGAKWEHTDLTWR</sequence>
<dbReference type="GO" id="GO:0005615">
    <property type="term" value="C:extracellular space"/>
    <property type="evidence" value="ECO:0007669"/>
    <property type="project" value="TreeGrafter"/>
</dbReference>
<dbReference type="AlphaFoldDB" id="A0A7R8UXP0"/>
<comment type="cofactor">
    <cofactor evidence="1">
        <name>Zn(2+)</name>
        <dbReference type="ChEBI" id="CHEBI:29105"/>
    </cofactor>
</comment>
<accession>A0A7R8UXP0</accession>
<gene>
    <name evidence="6" type="ORF">HERILL_LOCUS11617</name>
</gene>
<organism evidence="6 7">
    <name type="scientific">Hermetia illucens</name>
    <name type="common">Black soldier fly</name>
    <dbReference type="NCBI Taxonomy" id="343691"/>
    <lineage>
        <taxon>Eukaryota</taxon>
        <taxon>Metazoa</taxon>
        <taxon>Ecdysozoa</taxon>
        <taxon>Arthropoda</taxon>
        <taxon>Hexapoda</taxon>
        <taxon>Insecta</taxon>
        <taxon>Pterygota</taxon>
        <taxon>Neoptera</taxon>
        <taxon>Endopterygota</taxon>
        <taxon>Diptera</taxon>
        <taxon>Brachycera</taxon>
        <taxon>Stratiomyomorpha</taxon>
        <taxon>Stratiomyidae</taxon>
        <taxon>Hermetiinae</taxon>
        <taxon>Hermetia</taxon>
    </lineage>
</organism>
<keyword evidence="4" id="KW-0645">Protease</keyword>
<evidence type="ECO:0000256" key="1">
    <source>
        <dbReference type="ARBA" id="ARBA00001947"/>
    </source>
</evidence>
<evidence type="ECO:0000256" key="3">
    <source>
        <dbReference type="ARBA" id="ARBA00022729"/>
    </source>
</evidence>
<evidence type="ECO:0000256" key="2">
    <source>
        <dbReference type="ARBA" id="ARBA00010370"/>
    </source>
</evidence>
<keyword evidence="3" id="KW-0732">Signal</keyword>
<dbReference type="SUPFAM" id="SSF47090">
    <property type="entry name" value="PGBD-like"/>
    <property type="match status" value="1"/>
</dbReference>
<keyword evidence="4" id="KW-0378">Hydrolase</keyword>
<dbReference type="Pfam" id="PF01471">
    <property type="entry name" value="PG_binding_1"/>
    <property type="match status" value="1"/>
</dbReference>
<evidence type="ECO:0000313" key="7">
    <source>
        <dbReference type="Proteomes" id="UP000594454"/>
    </source>
</evidence>
<evidence type="ECO:0000256" key="4">
    <source>
        <dbReference type="ARBA" id="ARBA00023049"/>
    </source>
</evidence>
<keyword evidence="7" id="KW-1185">Reference proteome</keyword>
<feature type="domain" description="Peptidoglycan binding-like" evidence="5">
    <location>
        <begin position="3"/>
        <end position="49"/>
    </location>
</feature>
<keyword evidence="4" id="KW-0482">Metalloprotease</keyword>
<dbReference type="Gene3D" id="3.40.390.10">
    <property type="entry name" value="Collagenase (Catalytic Domain)"/>
    <property type="match status" value="1"/>
</dbReference>
<dbReference type="PANTHER" id="PTHR10201:SF291">
    <property type="entry name" value="MATRIX METALLOPROTEINASE 1, ISOFORM C-RELATED"/>
    <property type="match status" value="1"/>
</dbReference>
<dbReference type="EMBL" id="LR899012">
    <property type="protein sequence ID" value="CAD7089035.1"/>
    <property type="molecule type" value="Genomic_DNA"/>
</dbReference>
<name>A0A7R8UXP0_HERIL</name>